<comment type="caution">
    <text evidence="15">Lacks conserved residue(s) required for the propagation of feature annotation.</text>
</comment>
<proteinExistence type="inferred from homology"/>
<dbReference type="HAMAP" id="MF_00103">
    <property type="entry name" value="Fapy_DNA_glycosyl"/>
    <property type="match status" value="1"/>
</dbReference>
<feature type="active site" description="Proton donor" evidence="15">
    <location>
        <position position="4"/>
    </location>
</feature>
<evidence type="ECO:0000256" key="14">
    <source>
        <dbReference type="ARBA" id="ARBA00044632"/>
    </source>
</evidence>
<dbReference type="Gene3D" id="1.10.8.50">
    <property type="match status" value="1"/>
</dbReference>
<dbReference type="EMBL" id="AFNU02000010">
    <property type="protein sequence ID" value="ERJ11501.1"/>
    <property type="molecule type" value="Genomic_DNA"/>
</dbReference>
<dbReference type="AlphaFoldDB" id="U2E9I3"/>
<comment type="catalytic activity">
    <reaction evidence="14 15">
        <text>2'-deoxyribonucleotide-(2'-deoxyribose 5'-phosphate)-2'-deoxyribonucleotide-DNA = a 3'-end 2'-deoxyribonucleotide-(2,3-dehydro-2,3-deoxyribose 5'-phosphate)-DNA + a 5'-end 5'-phospho-2'-deoxyribonucleoside-DNA + H(+)</text>
        <dbReference type="Rhea" id="RHEA:66592"/>
        <dbReference type="Rhea" id="RHEA-COMP:13180"/>
        <dbReference type="Rhea" id="RHEA-COMP:16897"/>
        <dbReference type="Rhea" id="RHEA-COMP:17067"/>
        <dbReference type="ChEBI" id="CHEBI:15378"/>
        <dbReference type="ChEBI" id="CHEBI:136412"/>
        <dbReference type="ChEBI" id="CHEBI:157695"/>
        <dbReference type="ChEBI" id="CHEBI:167181"/>
        <dbReference type="EC" id="4.2.99.18"/>
    </reaction>
</comment>
<keyword evidence="8 15" id="KW-0862">Zinc</keyword>
<dbReference type="SUPFAM" id="SSF57716">
    <property type="entry name" value="Glucocorticoid receptor-like (DNA-binding domain)"/>
    <property type="match status" value="1"/>
</dbReference>
<evidence type="ECO:0000313" key="18">
    <source>
        <dbReference type="EMBL" id="ERJ11501.1"/>
    </source>
</evidence>
<gene>
    <name evidence="15 18" type="primary">mutM</name>
    <name evidence="15" type="synonym">fpg</name>
    <name evidence="18" type="ORF">HLPCO_002413</name>
</gene>
<sequence>MLPELPEVETVRQTLRTKILDKSIKAVDILYEPIIKTDLSHFKQTIINQTINEIERRGKYILIKLDDHYLISHLRMEGKYYIRNSLHETSKHEHVIFHLDDGTQLRYHDVRKFGTMHLKSLEEVHIGEPLEKLGYEPHDELLTFSYLKPKLKKSKRPIKTALLDQTIIAGLGNIYVDEVIFLSKLHPEQSADSLSDRDIKQIIQASKQVIIKAIKLGGTTIRSYTSEEGVHGRFQNELTVHMRKDEPCITCKETIIKMKVGGRGTYICPNCQKIKKKRNRKTSTKRTEHE</sequence>
<reference evidence="18 19" key="2">
    <citation type="journal article" date="2013" name="PLoS ONE">
        <title>INDIGO - INtegrated Data Warehouse of MIcrobial GenOmes with Examples from the Red Sea Extremophiles.</title>
        <authorList>
            <person name="Alam I."/>
            <person name="Antunes A."/>
            <person name="Kamau A.A."/>
            <person name="Ba Alawi W."/>
            <person name="Kalkatawi M."/>
            <person name="Stingl U."/>
            <person name="Bajic V.B."/>
        </authorList>
    </citation>
    <scope>NUCLEOTIDE SEQUENCE [LARGE SCALE GENOMIC DNA]</scope>
    <source>
        <strain evidence="18 19">SSD-17B</strain>
    </source>
</reference>
<evidence type="ECO:0000259" key="17">
    <source>
        <dbReference type="PROSITE" id="PS51068"/>
    </source>
</evidence>
<dbReference type="Pfam" id="PF06831">
    <property type="entry name" value="H2TH"/>
    <property type="match status" value="1"/>
</dbReference>
<evidence type="ECO:0000256" key="6">
    <source>
        <dbReference type="ARBA" id="ARBA00022771"/>
    </source>
</evidence>
<dbReference type="GO" id="GO:0003690">
    <property type="term" value="F:double-stranded DNA binding"/>
    <property type="evidence" value="ECO:0007669"/>
    <property type="project" value="UniProtKB-ARBA"/>
</dbReference>
<keyword evidence="5 15" id="KW-0227">DNA damage</keyword>
<dbReference type="PROSITE" id="PS01242">
    <property type="entry name" value="ZF_FPG_1"/>
    <property type="match status" value="1"/>
</dbReference>
<dbReference type="InterPro" id="IPR012319">
    <property type="entry name" value="FPG_cat"/>
</dbReference>
<dbReference type="GO" id="GO:0140078">
    <property type="term" value="F:class I DNA-(apurinic or apyrimidinic site) endonuclease activity"/>
    <property type="evidence" value="ECO:0007669"/>
    <property type="project" value="UniProtKB-EC"/>
</dbReference>
<feature type="domain" description="FPG-type" evidence="16">
    <location>
        <begin position="239"/>
        <end position="273"/>
    </location>
</feature>
<dbReference type="GO" id="GO:0006284">
    <property type="term" value="P:base-excision repair"/>
    <property type="evidence" value="ECO:0007669"/>
    <property type="project" value="InterPro"/>
</dbReference>
<evidence type="ECO:0000256" key="5">
    <source>
        <dbReference type="ARBA" id="ARBA00022763"/>
    </source>
</evidence>
<dbReference type="CDD" id="cd08966">
    <property type="entry name" value="EcFpg-like_N"/>
    <property type="match status" value="1"/>
</dbReference>
<dbReference type="SMART" id="SM00898">
    <property type="entry name" value="Fapy_DNA_glyco"/>
    <property type="match status" value="1"/>
</dbReference>
<keyword evidence="10 15" id="KW-0234">DNA repair</keyword>
<feature type="active site" description="Proton donor; for beta-elimination activity" evidence="15">
    <location>
        <position position="59"/>
    </location>
</feature>
<keyword evidence="11 15" id="KW-0456">Lyase</keyword>
<dbReference type="GO" id="GO:0034039">
    <property type="term" value="F:8-oxo-7,8-dihydroguanine DNA N-glycosylase activity"/>
    <property type="evidence" value="ECO:0007669"/>
    <property type="project" value="TreeGrafter"/>
</dbReference>
<dbReference type="PANTHER" id="PTHR22993">
    <property type="entry name" value="FORMAMIDOPYRIMIDINE-DNA GLYCOSYLASE"/>
    <property type="match status" value="1"/>
</dbReference>
<dbReference type="Proteomes" id="UP000005707">
    <property type="component" value="Unassembled WGS sequence"/>
</dbReference>
<comment type="caution">
    <text evidence="18">The sequence shown here is derived from an EMBL/GenBank/DDBJ whole genome shotgun (WGS) entry which is preliminary data.</text>
</comment>
<dbReference type="Pfam" id="PF01149">
    <property type="entry name" value="Fapy_DNA_glyco"/>
    <property type="match status" value="1"/>
</dbReference>
<evidence type="ECO:0000256" key="2">
    <source>
        <dbReference type="ARBA" id="ARBA00009409"/>
    </source>
</evidence>
<comment type="cofactor">
    <cofactor evidence="15">
        <name>Zn(2+)</name>
        <dbReference type="ChEBI" id="CHEBI:29105"/>
    </cofactor>
    <text evidence="15">Binds 1 zinc ion per subunit.</text>
</comment>
<comment type="similarity">
    <text evidence="2 15">Belongs to the FPG family.</text>
</comment>
<keyword evidence="12 15" id="KW-0511">Multifunctional enzyme</keyword>
<dbReference type="SUPFAM" id="SSF46946">
    <property type="entry name" value="S13-like H2TH domain"/>
    <property type="match status" value="1"/>
</dbReference>
<keyword evidence="9 15" id="KW-0238">DNA-binding</keyword>
<evidence type="ECO:0000256" key="10">
    <source>
        <dbReference type="ARBA" id="ARBA00023204"/>
    </source>
</evidence>
<dbReference type="SUPFAM" id="SSF81624">
    <property type="entry name" value="N-terminal domain of MutM-like DNA repair proteins"/>
    <property type="match status" value="1"/>
</dbReference>
<evidence type="ECO:0000256" key="13">
    <source>
        <dbReference type="ARBA" id="ARBA00023295"/>
    </source>
</evidence>
<dbReference type="NCBIfam" id="NF002211">
    <property type="entry name" value="PRK01103.1"/>
    <property type="match status" value="1"/>
</dbReference>
<evidence type="ECO:0000256" key="8">
    <source>
        <dbReference type="ARBA" id="ARBA00022833"/>
    </source>
</evidence>
<comment type="function">
    <text evidence="15">Involved in base excision repair of DNA damaged by oxidation or by mutagenic agents. Acts as DNA glycosylase that recognizes and removes damaged bases. Has a preference for oxidized purines, such as 7,8-dihydro-8-oxoguanine (8-oxoG). Has AP (apurinic/apyrimidinic) lyase activity and introduces nicks in the DNA strand. Cleaves the DNA backbone by beta-delta elimination to generate a single-strand break at the site of the removed base with both 3'- and 5'-phosphates.</text>
</comment>
<feature type="active site" description="Proton donor; for delta-elimination activity" evidence="15">
    <location>
        <position position="263"/>
    </location>
</feature>
<feature type="binding site" evidence="15">
    <location>
        <position position="92"/>
    </location>
    <ligand>
        <name>DNA</name>
        <dbReference type="ChEBI" id="CHEBI:16991"/>
    </ligand>
</feature>
<accession>U2E9I3</accession>
<dbReference type="PANTHER" id="PTHR22993:SF9">
    <property type="entry name" value="FORMAMIDOPYRIMIDINE-DNA GLYCOSYLASE"/>
    <property type="match status" value="1"/>
</dbReference>
<dbReference type="GO" id="GO:0003684">
    <property type="term" value="F:damaged DNA binding"/>
    <property type="evidence" value="ECO:0007669"/>
    <property type="project" value="InterPro"/>
</dbReference>
<dbReference type="InterPro" id="IPR000214">
    <property type="entry name" value="Znf_DNA_glyclase/AP_lyase"/>
</dbReference>
<keyword evidence="4 15" id="KW-0479">Metal-binding</keyword>
<keyword evidence="6 15" id="KW-0863">Zinc-finger</keyword>
<dbReference type="GO" id="GO:0008270">
    <property type="term" value="F:zinc ion binding"/>
    <property type="evidence" value="ECO:0007669"/>
    <property type="project" value="UniProtKB-UniRule"/>
</dbReference>
<dbReference type="EC" id="3.2.2.23" evidence="15"/>
<dbReference type="InterPro" id="IPR015886">
    <property type="entry name" value="H2TH_FPG"/>
</dbReference>
<dbReference type="PROSITE" id="PS51068">
    <property type="entry name" value="FPG_CAT"/>
    <property type="match status" value="1"/>
</dbReference>
<dbReference type="InterPro" id="IPR010979">
    <property type="entry name" value="Ribosomal_uS13-like_H2TH"/>
</dbReference>
<evidence type="ECO:0000256" key="9">
    <source>
        <dbReference type="ARBA" id="ARBA00023125"/>
    </source>
</evidence>
<comment type="subunit">
    <text evidence="3 15">Monomer.</text>
</comment>
<dbReference type="NCBIfam" id="TIGR00577">
    <property type="entry name" value="fpg"/>
    <property type="match status" value="1"/>
</dbReference>
<organism evidence="18 19">
    <name type="scientific">Haloplasma contractile SSD-17B</name>
    <dbReference type="NCBI Taxonomy" id="1033810"/>
    <lineage>
        <taxon>Bacteria</taxon>
        <taxon>Bacillati</taxon>
        <taxon>Mycoplasmatota</taxon>
        <taxon>Mollicutes</taxon>
        <taxon>Haloplasmatales</taxon>
        <taxon>Haloplasmataceae</taxon>
        <taxon>Haloplasma</taxon>
    </lineage>
</organism>
<evidence type="ECO:0000256" key="3">
    <source>
        <dbReference type="ARBA" id="ARBA00011245"/>
    </source>
</evidence>
<dbReference type="EC" id="4.2.99.18" evidence="15"/>
<feature type="binding site" evidence="15">
    <location>
        <position position="111"/>
    </location>
    <ligand>
        <name>DNA</name>
        <dbReference type="ChEBI" id="CHEBI:16991"/>
    </ligand>
</feature>
<evidence type="ECO:0000256" key="12">
    <source>
        <dbReference type="ARBA" id="ARBA00023268"/>
    </source>
</evidence>
<evidence type="ECO:0000256" key="11">
    <source>
        <dbReference type="ARBA" id="ARBA00023239"/>
    </source>
</evidence>
<evidence type="ECO:0000256" key="15">
    <source>
        <dbReference type="HAMAP-Rule" id="MF_00103"/>
    </source>
</evidence>
<feature type="active site" description="Schiff-base intermediate with DNA" evidence="15">
    <location>
        <position position="3"/>
    </location>
</feature>
<evidence type="ECO:0000313" key="19">
    <source>
        <dbReference type="Proteomes" id="UP000005707"/>
    </source>
</evidence>
<reference evidence="18 19" key="1">
    <citation type="journal article" date="2011" name="J. Bacteriol.">
        <title>Genome sequence of Haloplasma contractile, an unusual contractile bacterium from a deep-sea anoxic brine lake.</title>
        <authorList>
            <person name="Antunes A."/>
            <person name="Alam I."/>
            <person name="El Dorry H."/>
            <person name="Siam R."/>
            <person name="Robertson A."/>
            <person name="Bajic V.B."/>
            <person name="Stingl U."/>
        </authorList>
    </citation>
    <scope>NUCLEOTIDE SEQUENCE [LARGE SCALE GENOMIC DNA]</scope>
    <source>
        <strain evidence="18 19">SSD-17B</strain>
    </source>
</reference>
<keyword evidence="19" id="KW-1185">Reference proteome</keyword>
<dbReference type="InterPro" id="IPR015887">
    <property type="entry name" value="DNA_glyclase_Znf_dom_DNA_BS"/>
</dbReference>
<feature type="domain" description="Formamidopyrimidine-DNA glycosylase catalytic" evidence="17">
    <location>
        <begin position="3"/>
        <end position="114"/>
    </location>
</feature>
<evidence type="ECO:0000259" key="16">
    <source>
        <dbReference type="PROSITE" id="PS51066"/>
    </source>
</evidence>
<dbReference type="InterPro" id="IPR035937">
    <property type="entry name" value="FPG_N"/>
</dbReference>
<dbReference type="eggNOG" id="COG0266">
    <property type="taxonomic scope" value="Bacteria"/>
</dbReference>
<dbReference type="PROSITE" id="PS51066">
    <property type="entry name" value="ZF_FPG_2"/>
    <property type="match status" value="1"/>
</dbReference>
<comment type="catalytic activity">
    <reaction evidence="1 15">
        <text>Hydrolysis of DNA containing ring-opened 7-methylguanine residues, releasing 2,6-diamino-4-hydroxy-5-(N-methyl)formamidopyrimidine.</text>
        <dbReference type="EC" id="3.2.2.23"/>
    </reaction>
</comment>
<evidence type="ECO:0000256" key="1">
    <source>
        <dbReference type="ARBA" id="ARBA00001668"/>
    </source>
</evidence>
<dbReference type="InterPro" id="IPR020629">
    <property type="entry name" value="FPG_Glyclase"/>
</dbReference>
<dbReference type="RefSeq" id="WP_008827059.1">
    <property type="nucleotide sequence ID" value="NZ_AFNU02000010.1"/>
</dbReference>
<dbReference type="Pfam" id="PF06827">
    <property type="entry name" value="zf-FPG_IleRS"/>
    <property type="match status" value="1"/>
</dbReference>
<evidence type="ECO:0000256" key="4">
    <source>
        <dbReference type="ARBA" id="ARBA00022723"/>
    </source>
</evidence>
<dbReference type="InterPro" id="IPR010663">
    <property type="entry name" value="Znf_FPG/IleRS"/>
</dbReference>
<dbReference type="FunCoup" id="U2E9I3">
    <property type="interactions" value="278"/>
</dbReference>
<name>U2E9I3_9MOLU</name>
<dbReference type="FunFam" id="1.10.8.50:FF:000003">
    <property type="entry name" value="Formamidopyrimidine-DNA glycosylase"/>
    <property type="match status" value="1"/>
</dbReference>
<keyword evidence="13 15" id="KW-0326">Glycosidase</keyword>
<dbReference type="Gene3D" id="3.20.190.10">
    <property type="entry name" value="MutM-like, N-terminal"/>
    <property type="match status" value="1"/>
</dbReference>
<dbReference type="STRING" id="1033810.HLPCO_002413"/>
<protein>
    <recommendedName>
        <fullName evidence="15">Formamidopyrimidine-DNA glycosylase</fullName>
        <shortName evidence="15">Fapy-DNA glycosylase</shortName>
        <ecNumber evidence="15">3.2.2.23</ecNumber>
    </recommendedName>
    <alternativeName>
        <fullName evidence="15">DNA-(apurinic or apyrimidinic site) lyase MutM</fullName>
        <shortName evidence="15">AP lyase MutM</shortName>
        <ecNumber evidence="15">4.2.99.18</ecNumber>
    </alternativeName>
</protein>
<dbReference type="InParanoid" id="U2E9I3"/>
<dbReference type="SMART" id="SM01232">
    <property type="entry name" value="H2TH"/>
    <property type="match status" value="1"/>
</dbReference>
<keyword evidence="7 15" id="KW-0378">Hydrolase</keyword>
<evidence type="ECO:0000256" key="7">
    <source>
        <dbReference type="ARBA" id="ARBA00022801"/>
    </source>
</evidence>